<dbReference type="PANTHER" id="PTHR12460">
    <property type="entry name" value="CYCLIN-DEPENDENT KINASE INHIBITOR-RELATED PROTEIN"/>
    <property type="match status" value="1"/>
</dbReference>
<keyword evidence="2" id="KW-0175">Coiled coil</keyword>
<dbReference type="Pfam" id="PF04818">
    <property type="entry name" value="CID"/>
    <property type="match status" value="1"/>
</dbReference>
<keyword evidence="1" id="KW-0507">mRNA processing</keyword>
<dbReference type="EMBL" id="BSYO01000027">
    <property type="protein sequence ID" value="GMH24196.1"/>
    <property type="molecule type" value="Genomic_DNA"/>
</dbReference>
<feature type="coiled-coil region" evidence="2">
    <location>
        <begin position="241"/>
        <end position="300"/>
    </location>
</feature>
<evidence type="ECO:0000259" key="3">
    <source>
        <dbReference type="PROSITE" id="PS51391"/>
    </source>
</evidence>
<comment type="caution">
    <text evidence="4">The sequence shown here is derived from an EMBL/GenBank/DDBJ whole genome shotgun (WGS) entry which is preliminary data.</text>
</comment>
<dbReference type="GO" id="GO:0031124">
    <property type="term" value="P:mRNA 3'-end processing"/>
    <property type="evidence" value="ECO:0007669"/>
    <property type="project" value="TreeGrafter"/>
</dbReference>
<keyword evidence="5" id="KW-1185">Reference proteome</keyword>
<dbReference type="AlphaFoldDB" id="A0AAD3Y234"/>
<name>A0AAD3Y234_NEPGR</name>
<dbReference type="SMART" id="SM00582">
    <property type="entry name" value="RPR"/>
    <property type="match status" value="1"/>
</dbReference>
<feature type="domain" description="CID" evidence="3">
    <location>
        <begin position="25"/>
        <end position="157"/>
    </location>
</feature>
<dbReference type="GO" id="GO:0005634">
    <property type="term" value="C:nucleus"/>
    <property type="evidence" value="ECO:0007669"/>
    <property type="project" value="UniProtKB-ARBA"/>
</dbReference>
<dbReference type="PROSITE" id="PS51391">
    <property type="entry name" value="CID"/>
    <property type="match status" value="1"/>
</dbReference>
<gene>
    <name evidence="4" type="ORF">Nepgr_026039</name>
</gene>
<protein>
    <recommendedName>
        <fullName evidence="3">CID domain-containing protein</fullName>
    </recommendedName>
</protein>
<dbReference type="GO" id="GO:0000993">
    <property type="term" value="F:RNA polymerase II complex binding"/>
    <property type="evidence" value="ECO:0007669"/>
    <property type="project" value="TreeGrafter"/>
</dbReference>
<dbReference type="FunFam" id="1.25.40.90:FF:000018">
    <property type="entry name" value="ENTH/VHS family protein isoform 1"/>
    <property type="match status" value="1"/>
</dbReference>
<dbReference type="SUPFAM" id="SSF48464">
    <property type="entry name" value="ENTH/VHS domain"/>
    <property type="match status" value="1"/>
</dbReference>
<organism evidence="4 5">
    <name type="scientific">Nepenthes gracilis</name>
    <name type="common">Slender pitcher plant</name>
    <dbReference type="NCBI Taxonomy" id="150966"/>
    <lineage>
        <taxon>Eukaryota</taxon>
        <taxon>Viridiplantae</taxon>
        <taxon>Streptophyta</taxon>
        <taxon>Embryophyta</taxon>
        <taxon>Tracheophyta</taxon>
        <taxon>Spermatophyta</taxon>
        <taxon>Magnoliopsida</taxon>
        <taxon>eudicotyledons</taxon>
        <taxon>Gunneridae</taxon>
        <taxon>Pentapetalae</taxon>
        <taxon>Caryophyllales</taxon>
        <taxon>Nepenthaceae</taxon>
        <taxon>Nepenthes</taxon>
    </lineage>
</organism>
<sequence>MSVISGGLLYGFKDLVPSIHLESGLCLFSEQILADKLSKLNSTQQCIETLSHWCIFHRGKAEVVVATWNKQFHSSQMVQKVPLLYLANDILQNSKRKGNEFVTEFWKVLPAALKDVIEQGNDHGKNIVCRLVNIWEERRVFGSQAQNLKDVMLGEELPPPLEFSKKRSRSVKIVRRDSRSIRTKLSIGSSAEKIVSAMHLVLSEHSNEDVEMNKCKSVVNHVRKIEKDVDIACSQAKDPKRKTLAEELEEEENTLKHCIEKLKLVEANRLVLVTRLREALHEQESELENVRTQMQVAQALVEEASYMKERLSDENYIAVSKPATETAISTDLNSTAGRTSKRTAADIAAEVADKLAASSSSQLIMTSVLSTFAAEEAKNAGLTTTTSVPNSYTPIPANSVPNLMSKLEQPMPVSDPNVFMTGQPASAPSNHPYQSILVAKTGMQSPSSSSQSQYQLLPNTPSQHYMQTSGVTSAYGCYGSLPPLPQGPPLPPPPEAQSHIMGLMMPLVHQPLQLTQQQMPSVVQQSAPLTQQQMMPLRQQAPAPPGFHPLQPPGMVYYAHPQRHSL</sequence>
<dbReference type="InterPro" id="IPR008942">
    <property type="entry name" value="ENTH_VHS"/>
</dbReference>
<reference evidence="4" key="1">
    <citation type="submission" date="2023-05" db="EMBL/GenBank/DDBJ databases">
        <title>Nepenthes gracilis genome sequencing.</title>
        <authorList>
            <person name="Fukushima K."/>
        </authorList>
    </citation>
    <scope>NUCLEOTIDE SEQUENCE</scope>
    <source>
        <strain evidence="4">SING2019-196</strain>
    </source>
</reference>
<dbReference type="PANTHER" id="PTHR12460:SF27">
    <property type="entry name" value="ENTH_VHS FAMILY PROTEIN"/>
    <property type="match status" value="1"/>
</dbReference>
<proteinExistence type="predicted"/>
<dbReference type="Proteomes" id="UP001279734">
    <property type="component" value="Unassembled WGS sequence"/>
</dbReference>
<dbReference type="InterPro" id="IPR006569">
    <property type="entry name" value="CID_dom"/>
</dbReference>
<dbReference type="CDD" id="cd16981">
    <property type="entry name" value="CID_RPRD_like"/>
    <property type="match status" value="1"/>
</dbReference>
<dbReference type="Gene3D" id="1.25.40.90">
    <property type="match status" value="1"/>
</dbReference>
<evidence type="ECO:0000313" key="4">
    <source>
        <dbReference type="EMBL" id="GMH24196.1"/>
    </source>
</evidence>
<evidence type="ECO:0000313" key="5">
    <source>
        <dbReference type="Proteomes" id="UP001279734"/>
    </source>
</evidence>
<evidence type="ECO:0000256" key="2">
    <source>
        <dbReference type="SAM" id="Coils"/>
    </source>
</evidence>
<accession>A0AAD3Y234</accession>
<evidence type="ECO:0000256" key="1">
    <source>
        <dbReference type="ARBA" id="ARBA00022664"/>
    </source>
</evidence>